<protein>
    <submittedName>
        <fullName evidence="2">Uncharacterized protein</fullName>
    </submittedName>
</protein>
<sequence length="254" mass="28226">MAETKSDDEYSATPKHDSGQSDSDPNFEETDESEDESYNEAVFDSLKKNFLEGTSKLKDRTSFSNNKEQSPEPFELDGPEDIVVDITNSHDAAIPTETTNNSSMNFILVDYEDPMEEIKSLVQNETSDPPTGDATEPNLNENYPTMDNINTAEPMVSKPPTDSCLMEEHQGFDFNTTEAHDDEDLKCAKLATLVDYLESPEEIGDPNLDLALNNITMPCTEKATEVLQQTTSSKTITIDQNLLICLLYVPTTLS</sequence>
<feature type="compositionally biased region" description="Basic and acidic residues" evidence="1">
    <location>
        <begin position="1"/>
        <end position="19"/>
    </location>
</feature>
<evidence type="ECO:0000313" key="3">
    <source>
        <dbReference type="Proteomes" id="UP000479710"/>
    </source>
</evidence>
<evidence type="ECO:0000256" key="1">
    <source>
        <dbReference type="SAM" id="MobiDB-lite"/>
    </source>
</evidence>
<evidence type="ECO:0000313" key="2">
    <source>
        <dbReference type="EMBL" id="KAF0900450.1"/>
    </source>
</evidence>
<gene>
    <name evidence="2" type="ORF">E2562_032058</name>
</gene>
<feature type="compositionally biased region" description="Acidic residues" evidence="1">
    <location>
        <begin position="25"/>
        <end position="38"/>
    </location>
</feature>
<comment type="caution">
    <text evidence="2">The sequence shown here is derived from an EMBL/GenBank/DDBJ whole genome shotgun (WGS) entry which is preliminary data.</text>
</comment>
<feature type="region of interest" description="Disordered" evidence="1">
    <location>
        <begin position="55"/>
        <end position="79"/>
    </location>
</feature>
<dbReference type="EMBL" id="SPHZ02000009">
    <property type="protein sequence ID" value="KAF0900450.1"/>
    <property type="molecule type" value="Genomic_DNA"/>
</dbReference>
<proteinExistence type="predicted"/>
<name>A0A6G1CJZ3_9ORYZ</name>
<dbReference type="AlphaFoldDB" id="A0A6G1CJZ3"/>
<reference evidence="2 3" key="1">
    <citation type="submission" date="2019-11" db="EMBL/GenBank/DDBJ databases">
        <title>Whole genome sequence of Oryza granulata.</title>
        <authorList>
            <person name="Li W."/>
        </authorList>
    </citation>
    <scope>NUCLEOTIDE SEQUENCE [LARGE SCALE GENOMIC DNA]</scope>
    <source>
        <strain evidence="3">cv. Menghai</strain>
        <tissue evidence="2">Leaf</tissue>
    </source>
</reference>
<accession>A0A6G1CJZ3</accession>
<keyword evidence="3" id="KW-1185">Reference proteome</keyword>
<feature type="region of interest" description="Disordered" evidence="1">
    <location>
        <begin position="1"/>
        <end position="41"/>
    </location>
</feature>
<organism evidence="2 3">
    <name type="scientific">Oryza meyeriana var. granulata</name>
    <dbReference type="NCBI Taxonomy" id="110450"/>
    <lineage>
        <taxon>Eukaryota</taxon>
        <taxon>Viridiplantae</taxon>
        <taxon>Streptophyta</taxon>
        <taxon>Embryophyta</taxon>
        <taxon>Tracheophyta</taxon>
        <taxon>Spermatophyta</taxon>
        <taxon>Magnoliopsida</taxon>
        <taxon>Liliopsida</taxon>
        <taxon>Poales</taxon>
        <taxon>Poaceae</taxon>
        <taxon>BOP clade</taxon>
        <taxon>Oryzoideae</taxon>
        <taxon>Oryzeae</taxon>
        <taxon>Oryzinae</taxon>
        <taxon>Oryza</taxon>
        <taxon>Oryza meyeriana</taxon>
    </lineage>
</organism>
<dbReference type="Proteomes" id="UP000479710">
    <property type="component" value="Unassembled WGS sequence"/>
</dbReference>